<reference evidence="2 3" key="1">
    <citation type="submission" date="2016-06" db="EMBL/GenBank/DDBJ databases">
        <authorList>
            <person name="Kjaerup R.B."/>
            <person name="Dalgaard T.S."/>
            <person name="Juul-Madsen H.R."/>
        </authorList>
    </citation>
    <scope>NUCLEOTIDE SEQUENCE [LARGE SCALE GENOMIC DNA]</scope>
    <source>
        <strain evidence="2">LMG947</strain>
    </source>
</reference>
<keyword evidence="1" id="KW-0732">Signal</keyword>
<sequence length="37" mass="3798">MRRLAVAISALLACSSALAAQTSISDSALHTAAQLRE</sequence>
<accession>A0A1C3NQ41</accession>
<gene>
    <name evidence="2" type="ORF">XBLMG947_3316</name>
</gene>
<keyword evidence="2" id="KW-0645">Protease</keyword>
<dbReference type="Proteomes" id="UP000092503">
    <property type="component" value="Unassembled WGS sequence"/>
</dbReference>
<keyword evidence="2" id="KW-0031">Aminopeptidase</keyword>
<evidence type="ECO:0000313" key="2">
    <source>
        <dbReference type="EMBL" id="SBV52520.1"/>
    </source>
</evidence>
<name>A0A1C3NQ41_9XANT</name>
<evidence type="ECO:0000313" key="3">
    <source>
        <dbReference type="Proteomes" id="UP000092503"/>
    </source>
</evidence>
<protein>
    <submittedName>
        <fullName evidence="2">Aminopeptidase</fullName>
    </submittedName>
</protein>
<organism evidence="2 3">
    <name type="scientific">Xanthomonas bromi</name>
    <dbReference type="NCBI Taxonomy" id="56449"/>
    <lineage>
        <taxon>Bacteria</taxon>
        <taxon>Pseudomonadati</taxon>
        <taxon>Pseudomonadota</taxon>
        <taxon>Gammaproteobacteria</taxon>
        <taxon>Lysobacterales</taxon>
        <taxon>Lysobacteraceae</taxon>
        <taxon>Xanthomonas</taxon>
    </lineage>
</organism>
<dbReference type="GO" id="GO:0004177">
    <property type="term" value="F:aminopeptidase activity"/>
    <property type="evidence" value="ECO:0007669"/>
    <property type="project" value="UniProtKB-KW"/>
</dbReference>
<dbReference type="EMBL" id="FLTX01000054">
    <property type="protein sequence ID" value="SBV52520.1"/>
    <property type="molecule type" value="Genomic_DNA"/>
</dbReference>
<evidence type="ECO:0000256" key="1">
    <source>
        <dbReference type="SAM" id="SignalP"/>
    </source>
</evidence>
<feature type="chain" id="PRO_5008679373" evidence="1">
    <location>
        <begin position="20"/>
        <end position="37"/>
    </location>
</feature>
<dbReference type="AlphaFoldDB" id="A0A1C3NQ41"/>
<keyword evidence="2" id="KW-0378">Hydrolase</keyword>
<proteinExistence type="predicted"/>
<dbReference type="STRING" id="56449.XBLMG947_3316"/>
<feature type="signal peptide" evidence="1">
    <location>
        <begin position="1"/>
        <end position="19"/>
    </location>
</feature>